<reference evidence="1" key="1">
    <citation type="journal article" date="2020" name="mSystems">
        <title>Genome- and Community-Level Interaction Insights into Carbon Utilization and Element Cycling Functions of Hydrothermarchaeota in Hydrothermal Sediment.</title>
        <authorList>
            <person name="Zhou Z."/>
            <person name="Liu Y."/>
            <person name="Xu W."/>
            <person name="Pan J."/>
            <person name="Luo Z.H."/>
            <person name="Li M."/>
        </authorList>
    </citation>
    <scope>NUCLEOTIDE SEQUENCE [LARGE SCALE GENOMIC DNA]</scope>
    <source>
        <strain evidence="1">SpSt-1217</strain>
    </source>
</reference>
<dbReference type="Gene3D" id="3.30.70.1290">
    <property type="entry name" value="Transposase IS200-like"/>
    <property type="match status" value="1"/>
</dbReference>
<dbReference type="GO" id="GO:0004803">
    <property type="term" value="F:transposase activity"/>
    <property type="evidence" value="ECO:0007669"/>
    <property type="project" value="InterPro"/>
</dbReference>
<sequence>MTEKFANKYRIPSARLKNWDYRRNAAYFVTICTGNREHYFGKIINDKMNLSGVGVIADILWYEIKNHSKMVELDEYIVMPNHIHGIVIIHSDNVGTGNDKNNDLFGIKNGSAENDGVQGVADVGSGGHDVGSGGHDVGSGVVVV</sequence>
<protein>
    <recommendedName>
        <fullName evidence="2">Transposase IS200-like domain-containing protein</fullName>
    </recommendedName>
</protein>
<dbReference type="PANTHER" id="PTHR36966">
    <property type="entry name" value="REP-ASSOCIATED TYROSINE TRANSPOSASE"/>
    <property type="match status" value="1"/>
</dbReference>
<dbReference type="EMBL" id="DSDK01000166">
    <property type="protein sequence ID" value="HDR50570.1"/>
    <property type="molecule type" value="Genomic_DNA"/>
</dbReference>
<evidence type="ECO:0008006" key="2">
    <source>
        <dbReference type="Google" id="ProtNLM"/>
    </source>
</evidence>
<dbReference type="GO" id="GO:0006313">
    <property type="term" value="P:DNA transposition"/>
    <property type="evidence" value="ECO:0007669"/>
    <property type="project" value="InterPro"/>
</dbReference>
<proteinExistence type="predicted"/>
<dbReference type="Proteomes" id="UP000886047">
    <property type="component" value="Unassembled WGS sequence"/>
</dbReference>
<dbReference type="GO" id="GO:0043565">
    <property type="term" value="F:sequence-specific DNA binding"/>
    <property type="evidence" value="ECO:0007669"/>
    <property type="project" value="TreeGrafter"/>
</dbReference>
<feature type="non-terminal residue" evidence="1">
    <location>
        <position position="144"/>
    </location>
</feature>
<dbReference type="InterPro" id="IPR036515">
    <property type="entry name" value="Transposase_17_sf"/>
</dbReference>
<comment type="caution">
    <text evidence="1">The sequence shown here is derived from an EMBL/GenBank/DDBJ whole genome shotgun (WGS) entry which is preliminary data.</text>
</comment>
<evidence type="ECO:0000313" key="1">
    <source>
        <dbReference type="EMBL" id="HDR50570.1"/>
    </source>
</evidence>
<dbReference type="PANTHER" id="PTHR36966:SF1">
    <property type="entry name" value="REP-ASSOCIATED TYROSINE TRANSPOSASE"/>
    <property type="match status" value="1"/>
</dbReference>
<name>A0A831PJJ1_9BACT</name>
<organism evidence="1">
    <name type="scientific">Mariniphaga anaerophila</name>
    <dbReference type="NCBI Taxonomy" id="1484053"/>
    <lineage>
        <taxon>Bacteria</taxon>
        <taxon>Pseudomonadati</taxon>
        <taxon>Bacteroidota</taxon>
        <taxon>Bacteroidia</taxon>
        <taxon>Marinilabiliales</taxon>
        <taxon>Prolixibacteraceae</taxon>
        <taxon>Mariniphaga</taxon>
    </lineage>
</organism>
<dbReference type="SUPFAM" id="SSF143422">
    <property type="entry name" value="Transposase IS200-like"/>
    <property type="match status" value="1"/>
</dbReference>
<dbReference type="InterPro" id="IPR052715">
    <property type="entry name" value="RAYT_transposase"/>
</dbReference>
<gene>
    <name evidence="1" type="ORF">ENN90_02965</name>
</gene>
<dbReference type="AlphaFoldDB" id="A0A831PJJ1"/>
<accession>A0A831PJJ1</accession>